<dbReference type="KEGG" id="spav:Spa2297_31460"/>
<dbReference type="GeneID" id="91309435"/>
<dbReference type="InterPro" id="IPR050700">
    <property type="entry name" value="YIM1/Zinc_Alcohol_DH_Fams"/>
</dbReference>
<gene>
    <name evidence="1" type="ORF">Spa2297_31460</name>
</gene>
<dbReference type="SMART" id="SM00829">
    <property type="entry name" value="PKS_ER"/>
    <property type="match status" value="1"/>
</dbReference>
<accession>A0A191V7X1</accession>
<organism evidence="1 2">
    <name type="scientific">Streptomyces parvulus</name>
    <dbReference type="NCBI Taxonomy" id="146923"/>
    <lineage>
        <taxon>Bacteria</taxon>
        <taxon>Bacillati</taxon>
        <taxon>Actinomycetota</taxon>
        <taxon>Actinomycetes</taxon>
        <taxon>Kitasatosporales</taxon>
        <taxon>Streptomycetaceae</taxon>
        <taxon>Streptomyces</taxon>
    </lineage>
</organism>
<dbReference type="InterPro" id="IPR020843">
    <property type="entry name" value="ER"/>
</dbReference>
<dbReference type="AlphaFoldDB" id="A0A191V7X1"/>
<dbReference type="InterPro" id="IPR036291">
    <property type="entry name" value="NAD(P)-bd_dom_sf"/>
</dbReference>
<dbReference type="CDD" id="cd08267">
    <property type="entry name" value="MDR1"/>
    <property type="match status" value="1"/>
</dbReference>
<dbReference type="RefSeq" id="WP_064731444.1">
    <property type="nucleotide sequence ID" value="NZ_BMRX01000004.1"/>
</dbReference>
<evidence type="ECO:0000313" key="1">
    <source>
        <dbReference type="EMBL" id="ANJ11116.1"/>
    </source>
</evidence>
<dbReference type="PANTHER" id="PTHR11695">
    <property type="entry name" value="ALCOHOL DEHYDROGENASE RELATED"/>
    <property type="match status" value="1"/>
</dbReference>
<dbReference type="GO" id="GO:0016491">
    <property type="term" value="F:oxidoreductase activity"/>
    <property type="evidence" value="ECO:0007669"/>
    <property type="project" value="InterPro"/>
</dbReference>
<dbReference type="SUPFAM" id="SSF51735">
    <property type="entry name" value="NAD(P)-binding Rossmann-fold domains"/>
    <property type="match status" value="1"/>
</dbReference>
<dbReference type="SUPFAM" id="SSF50129">
    <property type="entry name" value="GroES-like"/>
    <property type="match status" value="1"/>
</dbReference>
<dbReference type="Pfam" id="PF08240">
    <property type="entry name" value="ADH_N"/>
    <property type="match status" value="1"/>
</dbReference>
<sequence length="340" mass="34526">MRAVVQERFGPPEVLRLQDVERPRPGAGQVLLRVCASSVNPYDWHMMRGDPYAARLTGGMGFGRPRHRVAGIDVAGVVEGAGPGVTGLAPGTEVLGFCPGAFAEFGCASAGLLVPKPPGLTFEQAAAVPMAAVTALRGIRTVGRVESGQRVLVNGAGGGVGTFAVQIAAALGAEVTAVCGADKAGLVRSLGAAHVLDRARQDFTDGRTRYDVILDNVGNRPPGRLRRALTPAGVLVANGGGSPGRVFGAIGSTLRVVAANAFTRQRLGPILPATPAGPAHADLLAVTALIEAGRVVPVVGRTYPLAEAADAVRHVEEGHARGKTVITVPGGVSGSPSGPP</sequence>
<dbReference type="EMBL" id="CP015866">
    <property type="protein sequence ID" value="ANJ11116.1"/>
    <property type="molecule type" value="Genomic_DNA"/>
</dbReference>
<dbReference type="PANTHER" id="PTHR11695:SF294">
    <property type="entry name" value="RETICULON-4-INTERACTING PROTEIN 1, MITOCHONDRIAL"/>
    <property type="match status" value="1"/>
</dbReference>
<protein>
    <submittedName>
        <fullName evidence="1">NADPH:quinone reductase</fullName>
    </submittedName>
</protein>
<dbReference type="Gene3D" id="3.90.180.10">
    <property type="entry name" value="Medium-chain alcohol dehydrogenases, catalytic domain"/>
    <property type="match status" value="1"/>
</dbReference>
<dbReference type="InterPro" id="IPR013154">
    <property type="entry name" value="ADH-like_N"/>
</dbReference>
<reference evidence="1 2" key="1">
    <citation type="submission" date="2016-05" db="EMBL/GenBank/DDBJ databases">
        <title>Non-Contiguous Finished Genome Sequence of Streptomyces parvulus 2297 Integrated Site-Specifically with Actinophage R4.</title>
        <authorList>
            <person name="Nishizawa T."/>
            <person name="Miura T."/>
            <person name="Harada C."/>
            <person name="Guo Y."/>
            <person name="Narisawa K."/>
            <person name="Ohta H."/>
            <person name="Takahashi H."/>
            <person name="Shirai M."/>
        </authorList>
    </citation>
    <scope>NUCLEOTIDE SEQUENCE [LARGE SCALE GENOMIC DNA]</scope>
    <source>
        <strain evidence="1 2">2297</strain>
    </source>
</reference>
<dbReference type="Gene3D" id="3.40.50.720">
    <property type="entry name" value="NAD(P)-binding Rossmann-like Domain"/>
    <property type="match status" value="1"/>
</dbReference>
<proteinExistence type="predicted"/>
<dbReference type="Pfam" id="PF13602">
    <property type="entry name" value="ADH_zinc_N_2"/>
    <property type="match status" value="1"/>
</dbReference>
<evidence type="ECO:0000313" key="2">
    <source>
        <dbReference type="Proteomes" id="UP000078468"/>
    </source>
</evidence>
<dbReference type="InterPro" id="IPR011032">
    <property type="entry name" value="GroES-like_sf"/>
</dbReference>
<name>A0A191V7X1_9ACTN</name>
<dbReference type="Proteomes" id="UP000078468">
    <property type="component" value="Chromosome"/>
</dbReference>